<organism evidence="1">
    <name type="scientific">uncultured Streptococcus sp</name>
    <dbReference type="NCBI Taxonomy" id="83427"/>
    <lineage>
        <taxon>Bacteria</taxon>
        <taxon>Bacillati</taxon>
        <taxon>Bacillota</taxon>
        <taxon>Bacilli</taxon>
        <taxon>Lactobacillales</taxon>
        <taxon>Streptococcaceae</taxon>
        <taxon>Streptococcus</taxon>
        <taxon>environmental samples</taxon>
    </lineage>
</organism>
<protein>
    <submittedName>
        <fullName evidence="1">CAZy families GT8 protein</fullName>
    </submittedName>
</protein>
<dbReference type="EMBL" id="KF123376">
    <property type="protein sequence ID" value="AIA90678.1"/>
    <property type="molecule type" value="Genomic_DNA"/>
</dbReference>
<evidence type="ECO:0000313" key="1">
    <source>
        <dbReference type="EMBL" id="AIA90678.1"/>
    </source>
</evidence>
<sequence length="74" mass="8375">MNLLFAIDDRFSEQLKTTLYSIKRHTTAASFDVYVLQEKELRQGAELEAFCQKLAMTYHPVIIGSGSIFKTATS</sequence>
<name>A0A060C1W8_9STRE</name>
<reference evidence="1" key="1">
    <citation type="journal article" date="2013" name="Environ. Microbiol.">
        <title>Seasonally variable intestinal metagenomes of the red palm weevil (Rhynchophorus ferrugineus).</title>
        <authorList>
            <person name="Jia S."/>
            <person name="Zhang X."/>
            <person name="Zhang G."/>
            <person name="Yin A."/>
            <person name="Zhang S."/>
            <person name="Li F."/>
            <person name="Wang L."/>
            <person name="Zhao D."/>
            <person name="Yun Q."/>
            <person name="Tala"/>
            <person name="Wang J."/>
            <person name="Sun G."/>
            <person name="Baabdullah M."/>
            <person name="Yu X."/>
            <person name="Hu S."/>
            <person name="Al-Mssallem I.S."/>
            <person name="Yu J."/>
        </authorList>
    </citation>
    <scope>NUCLEOTIDE SEQUENCE</scope>
</reference>
<accession>A0A060C1W8</accession>
<proteinExistence type="predicted"/>
<dbReference type="AlphaFoldDB" id="A0A060C1W8"/>